<evidence type="ECO:0000256" key="1">
    <source>
        <dbReference type="PROSITE-ProRule" id="PRU00285"/>
    </source>
</evidence>
<dbReference type="Gene3D" id="2.60.40.790">
    <property type="match status" value="1"/>
</dbReference>
<protein>
    <recommendedName>
        <fullName evidence="3">SHSP domain-containing protein</fullName>
    </recommendedName>
</protein>
<dbReference type="AlphaFoldDB" id="A0A016U094"/>
<dbReference type="Pfam" id="PF00011">
    <property type="entry name" value="HSP20"/>
    <property type="match status" value="1"/>
</dbReference>
<evidence type="ECO:0000313" key="5">
    <source>
        <dbReference type="Proteomes" id="UP000024635"/>
    </source>
</evidence>
<dbReference type="InterPro" id="IPR002602">
    <property type="entry name" value="DB"/>
</dbReference>
<accession>A0A016U094</accession>
<dbReference type="Pfam" id="PF01682">
    <property type="entry name" value="DB"/>
    <property type="match status" value="1"/>
</dbReference>
<dbReference type="PANTHER" id="PTHR46705:SF4">
    <property type="entry name" value="DOMAIN OF UNKNOWN FUNCTION DB DOMAIN-CONTAINING PROTEIN"/>
    <property type="match status" value="1"/>
</dbReference>
<evidence type="ECO:0000256" key="2">
    <source>
        <dbReference type="RuleBase" id="RU003616"/>
    </source>
</evidence>
<dbReference type="SUPFAM" id="SSF49764">
    <property type="entry name" value="HSP20-like chaperones"/>
    <property type="match status" value="1"/>
</dbReference>
<dbReference type="PANTHER" id="PTHR46705">
    <property type="entry name" value="PROTEIN CBG09805"/>
    <property type="match status" value="1"/>
</dbReference>
<comment type="caution">
    <text evidence="4">The sequence shown here is derived from an EMBL/GenBank/DDBJ whole genome shotgun (WGS) entry which is preliminary data.</text>
</comment>
<dbReference type="InterPro" id="IPR002068">
    <property type="entry name" value="A-crystallin/Hsp20_dom"/>
</dbReference>
<proteinExistence type="inferred from homology"/>
<dbReference type="CDD" id="cd06526">
    <property type="entry name" value="metazoan_ACD"/>
    <property type="match status" value="1"/>
</dbReference>
<dbReference type="PRINTS" id="PR00299">
    <property type="entry name" value="ACRYSTALLIN"/>
</dbReference>
<dbReference type="EMBL" id="JARK01001404">
    <property type="protein sequence ID" value="EYC08013.1"/>
    <property type="molecule type" value="Genomic_DNA"/>
</dbReference>
<keyword evidence="5" id="KW-1185">Reference proteome</keyword>
<evidence type="ECO:0000259" key="3">
    <source>
        <dbReference type="PROSITE" id="PS01031"/>
    </source>
</evidence>
<dbReference type="Proteomes" id="UP000024635">
    <property type="component" value="Unassembled WGS sequence"/>
</dbReference>
<dbReference type="PROSITE" id="PS01031">
    <property type="entry name" value="SHSP"/>
    <property type="match status" value="1"/>
</dbReference>
<dbReference type="InterPro" id="IPR001436">
    <property type="entry name" value="Alpha-crystallin/sHSP_animal"/>
</dbReference>
<sequence length="423" mass="46552">MLFPRTEASHCPRGMAERRGCRVLPRPRRVGFAVRQSTGVPMVVNDNKKFAVALDVSQFKPEEISVHLQDRDLIIEGKQEHKDEKGYMQRSFVRKWTLPPDVDLDAVRTQLTDVGHLSVEAPKSGHGVKTREIPIMPAPRYTDSLAKAVEAHTDALLLFSVRGVKHVTSTSSSGIATALSCDPAMLSDLATERLSSPLFNVCKYKLDEDRADNPMTNQHCFASGVCGGIGLPGLGVPCMSPIPPVPPPCAGGVGCGAGYTCGAYGCYRSRARVHGAGTLRSGPVLMGADRFSQFRRVEVPMPRDPNALFMSCCEQRGLPDACLRHCTYNTYTKDALTRMYFKHDACPVEASAEIQFCAAQGRDHRACCQRNGVSTTLAGLKCLTFCDQRPGNVTMLDMSYLPCYDRFENMKACFWHDSTHRLK</sequence>
<feature type="domain" description="SHSP" evidence="3">
    <location>
        <begin position="31"/>
        <end position="138"/>
    </location>
</feature>
<organism evidence="4 5">
    <name type="scientific">Ancylostoma ceylanicum</name>
    <dbReference type="NCBI Taxonomy" id="53326"/>
    <lineage>
        <taxon>Eukaryota</taxon>
        <taxon>Metazoa</taxon>
        <taxon>Ecdysozoa</taxon>
        <taxon>Nematoda</taxon>
        <taxon>Chromadorea</taxon>
        <taxon>Rhabditida</taxon>
        <taxon>Rhabditina</taxon>
        <taxon>Rhabditomorpha</taxon>
        <taxon>Strongyloidea</taxon>
        <taxon>Ancylostomatidae</taxon>
        <taxon>Ancylostomatinae</taxon>
        <taxon>Ancylostoma</taxon>
    </lineage>
</organism>
<dbReference type="OrthoDB" id="5843172at2759"/>
<reference evidence="5" key="1">
    <citation type="journal article" date="2015" name="Nat. Genet.">
        <title>The genome and transcriptome of the zoonotic hookworm Ancylostoma ceylanicum identify infection-specific gene families.</title>
        <authorList>
            <person name="Schwarz E.M."/>
            <person name="Hu Y."/>
            <person name="Antoshechkin I."/>
            <person name="Miller M.M."/>
            <person name="Sternberg P.W."/>
            <person name="Aroian R.V."/>
        </authorList>
    </citation>
    <scope>NUCLEOTIDE SEQUENCE</scope>
    <source>
        <strain evidence="5">HY135</strain>
    </source>
</reference>
<comment type="similarity">
    <text evidence="1 2">Belongs to the small heat shock protein (HSP20) family.</text>
</comment>
<dbReference type="InterPro" id="IPR008978">
    <property type="entry name" value="HSP20-like_chaperone"/>
</dbReference>
<dbReference type="STRING" id="53326.A0A016U094"/>
<evidence type="ECO:0000313" key="4">
    <source>
        <dbReference type="EMBL" id="EYC08013.1"/>
    </source>
</evidence>
<gene>
    <name evidence="4" type="primary">Acey_s0068.g252</name>
    <name evidence="4" type="synonym">Acey-C56C10.4</name>
    <name evidence="4" type="ORF">Y032_0068g252</name>
</gene>
<name>A0A016U094_9BILA</name>